<comment type="similarity">
    <text evidence="3">Belongs to the ammonium transporter (TC 2.A.49) family. Rh subfamily.</text>
</comment>
<evidence type="ECO:0000256" key="19">
    <source>
        <dbReference type="SAM" id="Phobius"/>
    </source>
</evidence>
<evidence type="ECO:0000256" key="16">
    <source>
        <dbReference type="ARBA" id="ARBA00042473"/>
    </source>
</evidence>
<evidence type="ECO:0000256" key="17">
    <source>
        <dbReference type="ARBA" id="ARBA00046403"/>
    </source>
</evidence>
<evidence type="ECO:0000256" key="10">
    <source>
        <dbReference type="ARBA" id="ARBA00023180"/>
    </source>
</evidence>
<dbReference type="Gene3D" id="1.10.3430.10">
    <property type="entry name" value="Ammonium transporter AmtB like domains"/>
    <property type="match status" value="1"/>
</dbReference>
<evidence type="ECO:0000256" key="5">
    <source>
        <dbReference type="ARBA" id="ARBA00022475"/>
    </source>
</evidence>
<keyword evidence="4" id="KW-0813">Transport</keyword>
<evidence type="ECO:0000256" key="12">
    <source>
        <dbReference type="ARBA" id="ARBA00035761"/>
    </source>
</evidence>
<evidence type="ECO:0000256" key="1">
    <source>
        <dbReference type="ARBA" id="ARBA00000309"/>
    </source>
</evidence>
<feature type="domain" description="Ammonium transporter AmtB-like" evidence="20">
    <location>
        <begin position="47"/>
        <end position="418"/>
    </location>
</feature>
<organism evidence="21 22">
    <name type="scientific">Dicentrarchus labrax</name>
    <name type="common">European seabass</name>
    <name type="synonym">Morone labrax</name>
    <dbReference type="NCBI Taxonomy" id="13489"/>
    <lineage>
        <taxon>Eukaryota</taxon>
        <taxon>Metazoa</taxon>
        <taxon>Chordata</taxon>
        <taxon>Craniata</taxon>
        <taxon>Vertebrata</taxon>
        <taxon>Euteleostomi</taxon>
        <taxon>Actinopterygii</taxon>
        <taxon>Neopterygii</taxon>
        <taxon>Teleostei</taxon>
        <taxon>Neoteleostei</taxon>
        <taxon>Acanthomorphata</taxon>
        <taxon>Eupercaria</taxon>
        <taxon>Moronidae</taxon>
        <taxon>Dicentrarchus</taxon>
    </lineage>
</organism>
<feature type="transmembrane region" description="Helical" evidence="19">
    <location>
        <begin position="12"/>
        <end position="31"/>
    </location>
</feature>
<feature type="transmembrane region" description="Helical" evidence="19">
    <location>
        <begin position="209"/>
        <end position="229"/>
    </location>
</feature>
<evidence type="ECO:0000256" key="4">
    <source>
        <dbReference type="ARBA" id="ARBA00022448"/>
    </source>
</evidence>
<feature type="transmembrane region" description="Helical" evidence="19">
    <location>
        <begin position="148"/>
        <end position="167"/>
    </location>
</feature>
<keyword evidence="5" id="KW-1003">Cell membrane</keyword>
<evidence type="ECO:0000256" key="15">
    <source>
        <dbReference type="ARBA" id="ARBA00042104"/>
    </source>
</evidence>
<sequence length="449" mass="48677">MPAYSTNMRYKFPILALVLEIITIILFGVFADYDDGKGHGHDTHSNETHHEKPLMELYPMFQDVHVMIFIGFGFLMTFLKRYGFSSVGINLLLAAFGLQWGLLTQGFWHMDDGKIKISIFKIINADFSTATVLISFGAVLGKTSPVQLLIMTILEITIFSINEHLVATVLKANDVGASMIIHAYGAYFGLAVARVLYRPSLRNGHENDGSVYHSDLFAMIGTVFLWMFWPSFNSAIADPGVTQLTAVINTYLSLAACVLSAYAISSLVEHKGKLDMVHIQNATLAGGVAVGTCADMNIGPFGAMLIGLVAGIISTLGFKFLSPILAANLGIQDTCGVHNLHGMPGVLGGLAVTCQFLPSCLPPFFLLLLLLLLLLRGNAAMQAAALASSIGFALVGGVVTGFIMKLPFWGQPPDKNCFDDSIYWEVPEEEDEHEESLAHADHSKNKAEA</sequence>
<feature type="transmembrane region" description="Helical" evidence="19">
    <location>
        <begin position="384"/>
        <end position="404"/>
    </location>
</feature>
<dbReference type="PANTHER" id="PTHR11730:SF32">
    <property type="entry name" value="AMMONIUM TRANSPORTER RH TYPE A"/>
    <property type="match status" value="1"/>
</dbReference>
<feature type="transmembrane region" description="Helical" evidence="19">
    <location>
        <begin position="122"/>
        <end position="141"/>
    </location>
</feature>
<dbReference type="InterPro" id="IPR024041">
    <property type="entry name" value="NH4_transpt_AmtB-like_dom"/>
</dbReference>
<proteinExistence type="inferred from homology"/>
<dbReference type="GeneTree" id="ENSGT00950000182844"/>
<comment type="subcellular location">
    <subcellularLocation>
        <location evidence="2">Cell membrane</location>
        <topology evidence="2">Multi-pass membrane protein</topology>
    </subcellularLocation>
</comment>
<dbReference type="PRINTS" id="PR00342">
    <property type="entry name" value="RHESUSRHD"/>
</dbReference>
<feature type="transmembrane region" description="Helical" evidence="19">
    <location>
        <begin position="241"/>
        <end position="264"/>
    </location>
</feature>
<keyword evidence="7 19" id="KW-1133">Transmembrane helix</keyword>
<reference evidence="21" key="1">
    <citation type="submission" date="2025-08" db="UniProtKB">
        <authorList>
            <consortium name="Ensembl"/>
        </authorList>
    </citation>
    <scope>IDENTIFICATION</scope>
</reference>
<feature type="transmembrane region" description="Helical" evidence="19">
    <location>
        <begin position="179"/>
        <end position="197"/>
    </location>
</feature>
<dbReference type="Proteomes" id="UP000694389">
    <property type="component" value="Unassembled WGS sequence"/>
</dbReference>
<dbReference type="AlphaFoldDB" id="A0A8C4EX15"/>
<evidence type="ECO:0000256" key="18">
    <source>
        <dbReference type="SAM" id="MobiDB-lite"/>
    </source>
</evidence>
<protein>
    <recommendedName>
        <fullName evidence="14">Ammonium transporter Rh type A</fullName>
    </recommendedName>
    <alternativeName>
        <fullName evidence="16">Erythrocyte membrane glycoprotein Rh50</fullName>
    </alternativeName>
    <alternativeName>
        <fullName evidence="15">Rhesus blood group family type A glycoprotein</fullName>
    </alternativeName>
</protein>
<dbReference type="GO" id="GO:0005886">
    <property type="term" value="C:plasma membrane"/>
    <property type="evidence" value="ECO:0007669"/>
    <property type="project" value="UniProtKB-SubCell"/>
</dbReference>
<dbReference type="Pfam" id="PF00909">
    <property type="entry name" value="Ammonium_transp"/>
    <property type="match status" value="1"/>
</dbReference>
<comment type="catalytic activity">
    <reaction evidence="12">
        <text>CO2(out) = CO2(in)</text>
        <dbReference type="Rhea" id="RHEA:74891"/>
        <dbReference type="ChEBI" id="CHEBI:16526"/>
    </reaction>
</comment>
<keyword evidence="9" id="KW-0924">Ammonia transport</keyword>
<evidence type="ECO:0000313" key="21">
    <source>
        <dbReference type="Ensembl" id="ENSDLAP00005024846.2"/>
    </source>
</evidence>
<dbReference type="FunFam" id="1.10.3430.10:FF:000001">
    <property type="entry name" value="Ammonium transporter Rh type C"/>
    <property type="match status" value="1"/>
</dbReference>
<reference evidence="21" key="2">
    <citation type="submission" date="2025-09" db="UniProtKB">
        <authorList>
            <consortium name="Ensembl"/>
        </authorList>
    </citation>
    <scope>IDENTIFICATION</scope>
</reference>
<comment type="catalytic activity">
    <reaction evidence="1">
        <text>NH4(+)(in) = NH4(+)(out)</text>
        <dbReference type="Rhea" id="RHEA:28747"/>
        <dbReference type="ChEBI" id="CHEBI:28938"/>
    </reaction>
</comment>
<feature type="transmembrane region" description="Helical" evidence="19">
    <location>
        <begin position="305"/>
        <end position="326"/>
    </location>
</feature>
<evidence type="ECO:0000256" key="3">
    <source>
        <dbReference type="ARBA" id="ARBA00011036"/>
    </source>
</evidence>
<evidence type="ECO:0000256" key="2">
    <source>
        <dbReference type="ARBA" id="ARBA00004651"/>
    </source>
</evidence>
<dbReference type="GO" id="GO:0008519">
    <property type="term" value="F:ammonium channel activity"/>
    <property type="evidence" value="ECO:0007669"/>
    <property type="project" value="InterPro"/>
</dbReference>
<feature type="transmembrane region" description="Helical" evidence="19">
    <location>
        <begin position="346"/>
        <end position="372"/>
    </location>
</feature>
<comment type="function">
    <text evidence="11">Functions as an ammonia transporter. May play a role in the elimination of ammonia in the gill.</text>
</comment>
<evidence type="ECO:0000256" key="6">
    <source>
        <dbReference type="ARBA" id="ARBA00022692"/>
    </source>
</evidence>
<dbReference type="InterPro" id="IPR029020">
    <property type="entry name" value="Ammonium/urea_transptr"/>
</dbReference>
<accession>A0A8C4EX15</accession>
<evidence type="ECO:0000313" key="22">
    <source>
        <dbReference type="Proteomes" id="UP000694389"/>
    </source>
</evidence>
<keyword evidence="8 19" id="KW-0472">Membrane</keyword>
<evidence type="ECO:0000256" key="9">
    <source>
        <dbReference type="ARBA" id="ARBA00023177"/>
    </source>
</evidence>
<evidence type="ECO:0000256" key="13">
    <source>
        <dbReference type="ARBA" id="ARBA00036281"/>
    </source>
</evidence>
<evidence type="ECO:0000256" key="8">
    <source>
        <dbReference type="ARBA" id="ARBA00023136"/>
    </source>
</evidence>
<comment type="catalytic activity">
    <reaction evidence="13">
        <text>methylamine(out) = methylamine(in)</text>
        <dbReference type="Rhea" id="RHEA:74391"/>
        <dbReference type="ChEBI" id="CHEBI:59338"/>
    </reaction>
</comment>
<feature type="transmembrane region" description="Helical" evidence="19">
    <location>
        <begin position="60"/>
        <end position="79"/>
    </location>
</feature>
<feature type="region of interest" description="Disordered" evidence="18">
    <location>
        <begin position="428"/>
        <end position="449"/>
    </location>
</feature>
<comment type="subunit">
    <text evidence="17">Homodimer. Heterotrimer; a RHCE monomer interacts with a RHAG homodimer. Component of the ankyrin-1 complex in the erythrocyte, composed of ANK1, RHCE, RHAG, SLC4A1, EPB42, GYPA, GYPB and AQP1. Interacts with GYPB (via the N-terminal); this interaction bridges the (RHAG)2(RHCE) heterotrimer with the SLC4A1 Band 3 I dimer complexed with GYPA.</text>
</comment>
<evidence type="ECO:0000256" key="7">
    <source>
        <dbReference type="ARBA" id="ARBA00022989"/>
    </source>
</evidence>
<keyword evidence="6 19" id="KW-0812">Transmembrane</keyword>
<keyword evidence="10" id="KW-0325">Glycoprotein</keyword>
<dbReference type="PANTHER" id="PTHR11730">
    <property type="entry name" value="AMMONIUM TRANSPORTER"/>
    <property type="match status" value="1"/>
</dbReference>
<evidence type="ECO:0000259" key="20">
    <source>
        <dbReference type="Pfam" id="PF00909"/>
    </source>
</evidence>
<dbReference type="Ensembl" id="ENSDLAT00005026551.2">
    <property type="protein sequence ID" value="ENSDLAP00005024846.2"/>
    <property type="gene ID" value="ENSDLAG00005011083.2"/>
</dbReference>
<name>A0A8C4EX15_DICLA</name>
<evidence type="ECO:0000256" key="14">
    <source>
        <dbReference type="ARBA" id="ARBA00041037"/>
    </source>
</evidence>
<feature type="transmembrane region" description="Helical" evidence="19">
    <location>
        <begin position="91"/>
        <end position="110"/>
    </location>
</feature>
<feature type="compositionally biased region" description="Basic and acidic residues" evidence="18">
    <location>
        <begin position="435"/>
        <end position="449"/>
    </location>
</feature>
<dbReference type="InterPro" id="IPR002229">
    <property type="entry name" value="RhesusRHD"/>
</dbReference>
<keyword evidence="22" id="KW-1185">Reference proteome</keyword>
<dbReference type="GO" id="GO:0097272">
    <property type="term" value="P:ammonium homeostasis"/>
    <property type="evidence" value="ECO:0007669"/>
    <property type="project" value="TreeGrafter"/>
</dbReference>
<evidence type="ECO:0000256" key="11">
    <source>
        <dbReference type="ARBA" id="ARBA00025220"/>
    </source>
</evidence>
<dbReference type="SUPFAM" id="SSF111352">
    <property type="entry name" value="Ammonium transporter"/>
    <property type="match status" value="1"/>
</dbReference>